<keyword evidence="4" id="KW-0238">DNA-binding</keyword>
<reference evidence="8" key="2">
    <citation type="journal article" date="2023" name="IMA Fungus">
        <title>Comparative genomic study of the Penicillium genus elucidates a diverse pangenome and 15 lateral gene transfer events.</title>
        <authorList>
            <person name="Petersen C."/>
            <person name="Sorensen T."/>
            <person name="Nielsen M.R."/>
            <person name="Sondergaard T.E."/>
            <person name="Sorensen J.L."/>
            <person name="Fitzpatrick D.A."/>
            <person name="Frisvad J.C."/>
            <person name="Nielsen K.L."/>
        </authorList>
    </citation>
    <scope>NUCLEOTIDE SEQUENCE</scope>
    <source>
        <strain evidence="8">IBT 30761</strain>
    </source>
</reference>
<keyword evidence="9" id="KW-1185">Reference proteome</keyword>
<dbReference type="GeneID" id="81361578"/>
<evidence type="ECO:0000256" key="5">
    <source>
        <dbReference type="ARBA" id="ARBA00023163"/>
    </source>
</evidence>
<keyword evidence="3" id="KW-0805">Transcription regulation</keyword>
<dbReference type="InterPro" id="IPR051430">
    <property type="entry name" value="Fungal_TF_Env_Response"/>
</dbReference>
<dbReference type="OrthoDB" id="4337792at2759"/>
<accession>A0A9W9JY67</accession>
<organism evidence="8 9">
    <name type="scientific">Penicillium argentinense</name>
    <dbReference type="NCBI Taxonomy" id="1131581"/>
    <lineage>
        <taxon>Eukaryota</taxon>
        <taxon>Fungi</taxon>
        <taxon>Dikarya</taxon>
        <taxon>Ascomycota</taxon>
        <taxon>Pezizomycotina</taxon>
        <taxon>Eurotiomycetes</taxon>
        <taxon>Eurotiomycetidae</taxon>
        <taxon>Eurotiales</taxon>
        <taxon>Aspergillaceae</taxon>
        <taxon>Penicillium</taxon>
    </lineage>
</organism>
<evidence type="ECO:0000256" key="1">
    <source>
        <dbReference type="ARBA" id="ARBA00022723"/>
    </source>
</evidence>
<keyword evidence="6" id="KW-0539">Nucleus</keyword>
<dbReference type="GO" id="GO:0005634">
    <property type="term" value="C:nucleus"/>
    <property type="evidence" value="ECO:0007669"/>
    <property type="project" value="TreeGrafter"/>
</dbReference>
<name>A0A9W9JY67_9EURO</name>
<dbReference type="CDD" id="cd12148">
    <property type="entry name" value="fungal_TF_MHR"/>
    <property type="match status" value="1"/>
</dbReference>
<dbReference type="PANTHER" id="PTHR31944">
    <property type="entry name" value="HEME-RESPONSIVE ZINC FINGER TRANSCRIPTION FACTOR HAP1"/>
    <property type="match status" value="1"/>
</dbReference>
<evidence type="ECO:0000256" key="6">
    <source>
        <dbReference type="ARBA" id="ARBA00023242"/>
    </source>
</evidence>
<keyword evidence="1" id="KW-0479">Metal-binding</keyword>
<dbReference type="AlphaFoldDB" id="A0A9W9JY67"/>
<evidence type="ECO:0000313" key="9">
    <source>
        <dbReference type="Proteomes" id="UP001149074"/>
    </source>
</evidence>
<dbReference type="SMART" id="SM00906">
    <property type="entry name" value="Fungal_trans"/>
    <property type="match status" value="1"/>
</dbReference>
<proteinExistence type="predicted"/>
<dbReference type="GO" id="GO:0001228">
    <property type="term" value="F:DNA-binding transcription activator activity, RNA polymerase II-specific"/>
    <property type="evidence" value="ECO:0007669"/>
    <property type="project" value="TreeGrafter"/>
</dbReference>
<evidence type="ECO:0000256" key="4">
    <source>
        <dbReference type="ARBA" id="ARBA00023125"/>
    </source>
</evidence>
<sequence>MKENPSASRFQEYLSVKRHKRCRRPATAHCVQSSSGQQKARFVDLLPSRQLADFLVNLYLSTYETTFRVVHVPSFLQEWTTFWNSGLEFSDRSCATEILLAKALTMMACASCLADDTSLVAAGSDRTSLSQISHNWLQAVALWLGSIPEHARLNLHVMQVKCLLVTARQAIAWDGDLVGVMAGSLIREAVMMGLHRDPTLSPNMTPYWAEIRKRLWLTVVEIELQASLHLGIPLALSWEDFDCPPPSNVEDNDFSFSSTSMAPERGISILTKTTFQIVLAQSLRVRMEIARLINRARLALNPNEIMSLSDSLARSLAEAPAQLRDDPGSDDTSKNAFQRSFYLFLMWRSMLALHRPVLLNHADVEKEIYSVSRINCVQASVALLAQLEFLSEISADMSPRPGDIVLPHVLRLKGGLFQDDIFHAAITVCLELRLQLKDSQISLPPGLIANLVSQSALYQRKALLQSIENALRYFENKVRSEARACKTFTILCILYMTLETKFATGSTPVTGGGAPSTQKSLTIDEACPLASRRCLDLLQSHKHHLHQDPSHDANNDAPSLNVRHCHIPRYLAYFVKSEC</sequence>
<evidence type="ECO:0000256" key="2">
    <source>
        <dbReference type="ARBA" id="ARBA00022833"/>
    </source>
</evidence>
<protein>
    <submittedName>
        <fullName evidence="8">Metal ion resistance protein/transporter (Zrc1)</fullName>
    </submittedName>
</protein>
<dbReference type="EMBL" id="JAPQKI010000010">
    <property type="protein sequence ID" value="KAJ5085337.1"/>
    <property type="molecule type" value="Genomic_DNA"/>
</dbReference>
<keyword evidence="5" id="KW-0804">Transcription</keyword>
<dbReference type="GO" id="GO:0000978">
    <property type="term" value="F:RNA polymerase II cis-regulatory region sequence-specific DNA binding"/>
    <property type="evidence" value="ECO:0007669"/>
    <property type="project" value="TreeGrafter"/>
</dbReference>
<dbReference type="InterPro" id="IPR007219">
    <property type="entry name" value="XnlR_reg_dom"/>
</dbReference>
<comment type="caution">
    <text evidence="8">The sequence shown here is derived from an EMBL/GenBank/DDBJ whole genome shotgun (WGS) entry which is preliminary data.</text>
</comment>
<evidence type="ECO:0000313" key="8">
    <source>
        <dbReference type="EMBL" id="KAJ5085337.1"/>
    </source>
</evidence>
<dbReference type="PANTHER" id="PTHR31944:SF131">
    <property type="entry name" value="HEME-RESPONSIVE ZINC FINGER TRANSCRIPTION FACTOR HAP1"/>
    <property type="match status" value="1"/>
</dbReference>
<gene>
    <name evidence="8" type="ORF">N7532_010108</name>
</gene>
<dbReference type="Proteomes" id="UP001149074">
    <property type="component" value="Unassembled WGS sequence"/>
</dbReference>
<feature type="domain" description="Xylanolytic transcriptional activator regulatory" evidence="7">
    <location>
        <begin position="178"/>
        <end position="252"/>
    </location>
</feature>
<evidence type="ECO:0000256" key="3">
    <source>
        <dbReference type="ARBA" id="ARBA00023015"/>
    </source>
</evidence>
<reference evidence="8" key="1">
    <citation type="submission" date="2022-11" db="EMBL/GenBank/DDBJ databases">
        <authorList>
            <person name="Petersen C."/>
        </authorList>
    </citation>
    <scope>NUCLEOTIDE SEQUENCE</scope>
    <source>
        <strain evidence="8">IBT 30761</strain>
    </source>
</reference>
<keyword evidence="2" id="KW-0862">Zinc</keyword>
<dbReference type="GO" id="GO:0006351">
    <property type="term" value="P:DNA-templated transcription"/>
    <property type="evidence" value="ECO:0007669"/>
    <property type="project" value="InterPro"/>
</dbReference>
<dbReference type="Pfam" id="PF04082">
    <property type="entry name" value="Fungal_trans"/>
    <property type="match status" value="1"/>
</dbReference>
<dbReference type="RefSeq" id="XP_056470015.1">
    <property type="nucleotide sequence ID" value="XM_056622599.1"/>
</dbReference>
<dbReference type="GO" id="GO:0008270">
    <property type="term" value="F:zinc ion binding"/>
    <property type="evidence" value="ECO:0007669"/>
    <property type="project" value="InterPro"/>
</dbReference>
<evidence type="ECO:0000259" key="7">
    <source>
        <dbReference type="SMART" id="SM00906"/>
    </source>
</evidence>